<feature type="transmembrane region" description="Helical" evidence="8">
    <location>
        <begin position="227"/>
        <end position="245"/>
    </location>
</feature>
<feature type="transmembrane region" description="Helical" evidence="8">
    <location>
        <begin position="296"/>
        <end position="318"/>
    </location>
</feature>
<keyword evidence="6 8" id="KW-1133">Transmembrane helix</keyword>
<dbReference type="EMBL" id="JAANOU010000001">
    <property type="protein sequence ID" value="NIH78393.1"/>
    <property type="molecule type" value="Genomic_DNA"/>
</dbReference>
<feature type="transmembrane region" description="Helical" evidence="8">
    <location>
        <begin position="330"/>
        <end position="350"/>
    </location>
</feature>
<keyword evidence="4" id="KW-1003">Cell membrane</keyword>
<dbReference type="SUPFAM" id="SSF103473">
    <property type="entry name" value="MFS general substrate transporter"/>
    <property type="match status" value="1"/>
</dbReference>
<feature type="transmembrane region" description="Helical" evidence="8">
    <location>
        <begin position="49"/>
        <end position="68"/>
    </location>
</feature>
<keyword evidence="7 8" id="KW-0472">Membrane</keyword>
<feature type="transmembrane region" description="Helical" evidence="8">
    <location>
        <begin position="7"/>
        <end position="29"/>
    </location>
</feature>
<keyword evidence="11" id="KW-1185">Reference proteome</keyword>
<feature type="domain" description="Major facilitator superfamily (MFS) profile" evidence="9">
    <location>
        <begin position="11"/>
        <end position="453"/>
    </location>
</feature>
<comment type="caution">
    <text evidence="10">The sequence shown here is derived from an EMBL/GenBank/DDBJ whole genome shotgun (WGS) entry which is preliminary data.</text>
</comment>
<dbReference type="InterPro" id="IPR020846">
    <property type="entry name" value="MFS_dom"/>
</dbReference>
<dbReference type="Pfam" id="PF07690">
    <property type="entry name" value="MFS_1"/>
    <property type="match status" value="1"/>
</dbReference>
<keyword evidence="3" id="KW-0813">Transport</keyword>
<keyword evidence="5 8" id="KW-0812">Transmembrane</keyword>
<feature type="transmembrane region" description="Helical" evidence="8">
    <location>
        <begin position="77"/>
        <end position="96"/>
    </location>
</feature>
<reference evidence="10 11" key="1">
    <citation type="submission" date="2020-03" db="EMBL/GenBank/DDBJ databases">
        <title>Sequencing the genomes of 1000 actinobacteria strains.</title>
        <authorList>
            <person name="Klenk H.-P."/>
        </authorList>
    </citation>
    <scope>NUCLEOTIDE SEQUENCE [LARGE SCALE GENOMIC DNA]</scope>
    <source>
        <strain evidence="10 11">DSM 45668</strain>
    </source>
</reference>
<evidence type="ECO:0000256" key="7">
    <source>
        <dbReference type="ARBA" id="ARBA00023136"/>
    </source>
</evidence>
<dbReference type="InterPro" id="IPR036259">
    <property type="entry name" value="MFS_trans_sf"/>
</dbReference>
<evidence type="ECO:0000256" key="6">
    <source>
        <dbReference type="ARBA" id="ARBA00022989"/>
    </source>
</evidence>
<proteinExistence type="inferred from homology"/>
<evidence type="ECO:0000256" key="1">
    <source>
        <dbReference type="ARBA" id="ARBA00004651"/>
    </source>
</evidence>
<dbReference type="RefSeq" id="WP_208400002.1">
    <property type="nucleotide sequence ID" value="NZ_JAANOU010000001.1"/>
</dbReference>
<dbReference type="CDD" id="cd17503">
    <property type="entry name" value="MFS_LmrB_MDR_like"/>
    <property type="match status" value="1"/>
</dbReference>
<evidence type="ECO:0000256" key="5">
    <source>
        <dbReference type="ARBA" id="ARBA00022692"/>
    </source>
</evidence>
<evidence type="ECO:0000256" key="4">
    <source>
        <dbReference type="ARBA" id="ARBA00022475"/>
    </source>
</evidence>
<protein>
    <submittedName>
        <fullName evidence="10">EmrB/QacA subfamily drug resistance transporter</fullName>
    </submittedName>
</protein>
<name>A0ABX0SN50_9PSEU</name>
<dbReference type="PANTHER" id="PTHR42718:SF9">
    <property type="entry name" value="MAJOR FACILITATOR SUPERFAMILY MULTIDRUG TRANSPORTER MFSC"/>
    <property type="match status" value="1"/>
</dbReference>
<feature type="transmembrane region" description="Helical" evidence="8">
    <location>
        <begin position="362"/>
        <end position="384"/>
    </location>
</feature>
<feature type="transmembrane region" description="Helical" evidence="8">
    <location>
        <begin position="135"/>
        <end position="157"/>
    </location>
</feature>
<accession>A0ABX0SN50</accession>
<feature type="transmembrane region" description="Helical" evidence="8">
    <location>
        <begin position="163"/>
        <end position="184"/>
    </location>
</feature>
<feature type="transmembrane region" description="Helical" evidence="8">
    <location>
        <begin position="430"/>
        <end position="449"/>
    </location>
</feature>
<dbReference type="NCBIfam" id="TIGR00711">
    <property type="entry name" value="efflux_EmrB"/>
    <property type="match status" value="1"/>
</dbReference>
<evidence type="ECO:0000256" key="3">
    <source>
        <dbReference type="ARBA" id="ARBA00022448"/>
    </source>
</evidence>
<dbReference type="Gene3D" id="1.20.1250.20">
    <property type="entry name" value="MFS general substrate transporter like domains"/>
    <property type="match status" value="2"/>
</dbReference>
<comment type="similarity">
    <text evidence="2">Belongs to the major facilitator superfamily. EmrB family.</text>
</comment>
<evidence type="ECO:0000313" key="10">
    <source>
        <dbReference type="EMBL" id="NIH78393.1"/>
    </source>
</evidence>
<evidence type="ECO:0000256" key="2">
    <source>
        <dbReference type="ARBA" id="ARBA00008537"/>
    </source>
</evidence>
<evidence type="ECO:0000256" key="8">
    <source>
        <dbReference type="SAM" id="Phobius"/>
    </source>
</evidence>
<feature type="transmembrane region" description="Helical" evidence="8">
    <location>
        <begin position="196"/>
        <end position="215"/>
    </location>
</feature>
<evidence type="ECO:0000259" key="9">
    <source>
        <dbReference type="PROSITE" id="PS50850"/>
    </source>
</evidence>
<organism evidence="10 11">
    <name type="scientific">Amycolatopsis viridis</name>
    <dbReference type="NCBI Taxonomy" id="185678"/>
    <lineage>
        <taxon>Bacteria</taxon>
        <taxon>Bacillati</taxon>
        <taxon>Actinomycetota</taxon>
        <taxon>Actinomycetes</taxon>
        <taxon>Pseudonocardiales</taxon>
        <taxon>Pseudonocardiaceae</taxon>
        <taxon>Amycolatopsis</taxon>
    </lineage>
</organism>
<feature type="transmembrane region" description="Helical" evidence="8">
    <location>
        <begin position="396"/>
        <end position="418"/>
    </location>
</feature>
<dbReference type="PRINTS" id="PR01036">
    <property type="entry name" value="TCRTETB"/>
</dbReference>
<evidence type="ECO:0000313" key="11">
    <source>
        <dbReference type="Proteomes" id="UP000754495"/>
    </source>
</evidence>
<feature type="transmembrane region" description="Helical" evidence="8">
    <location>
        <begin position="265"/>
        <end position="290"/>
    </location>
</feature>
<dbReference type="PANTHER" id="PTHR42718">
    <property type="entry name" value="MAJOR FACILITATOR SUPERFAMILY MULTIDRUG TRANSPORTER MFSC"/>
    <property type="match status" value="1"/>
</dbReference>
<sequence length="464" mass="48254">MERIPWPVWRISLVIVFGAFVGMLDSSLVNVGLDRIGANLGATLDEVQWVSTAYLIALAVSLPLCGWLSRKVGVGRLWLGAFAAFTVASGLCALAGNVEWLVVLRVVQGLAAGLLTPAGQTVLGQAVGPQRLGRVMSILGIAVSSAPAIGPTVGGVLLDSLSWQWLFLINLPIGAIGVALGLRYVPRGEPGTPGRLDWTGFALIGLGLPLFVYALSAVGEGGGGIKPAVLVSLVLGAAGLVAFALRSWRRERPLLDLTLFRNRVFTAGTVSSLFIGAAMFGAMLLFPLYFQILRGAGVVATGLSLLSLGLGTMVVMPLAGWLTDRHGGGIVALAGGVGTVLVTVPFAFLGADADPVLLQVLLFLRGMALALSASPAGTAAFASVRREQLPDATTTLNILMRVGGAVGGATIAVVLSRLLPTGAEHAFQVAFWWLTGASVAALAAAWWLWRVQWHERIQPAVVPA</sequence>
<dbReference type="PROSITE" id="PS50850">
    <property type="entry name" value="MFS"/>
    <property type="match status" value="1"/>
</dbReference>
<dbReference type="Proteomes" id="UP000754495">
    <property type="component" value="Unassembled WGS sequence"/>
</dbReference>
<feature type="transmembrane region" description="Helical" evidence="8">
    <location>
        <begin position="102"/>
        <end position="123"/>
    </location>
</feature>
<dbReference type="InterPro" id="IPR011701">
    <property type="entry name" value="MFS"/>
</dbReference>
<gene>
    <name evidence="10" type="ORF">FHX46_000923</name>
</gene>
<comment type="subcellular location">
    <subcellularLocation>
        <location evidence="1">Cell membrane</location>
        <topology evidence="1">Multi-pass membrane protein</topology>
    </subcellularLocation>
</comment>
<dbReference type="InterPro" id="IPR004638">
    <property type="entry name" value="EmrB-like"/>
</dbReference>